<dbReference type="RefSeq" id="WP_306388431.1">
    <property type="nucleotide sequence ID" value="NZ_JAVCAP010000002.1"/>
</dbReference>
<feature type="signal peptide" evidence="1">
    <location>
        <begin position="1"/>
        <end position="17"/>
    </location>
</feature>
<sequence>MKKIVLMVLMLGLVGCATVQKPVALDDHFWENRKPVIGLAKSVVPKPDAFMTGNMGLLDIAINRGNAKSLITHLEKMDYTKVQTIDKEFSAQLQERGFQVKKIDQAIDLQKMQKFSGKSETVQYAEYDFRSLKSNNVDYLLLLAVERVGTVRNYYGFMPTGAPMADFKYKGFLVDLNTNELKWYVDDVSNMPVAEPWDQVPDFANVTTAVNINVDRGIDSLGNAFFGGQLK</sequence>
<protein>
    <recommendedName>
        <fullName evidence="4">Lipoprotein</fullName>
    </recommendedName>
</protein>
<evidence type="ECO:0000313" key="2">
    <source>
        <dbReference type="EMBL" id="MDP8566728.1"/>
    </source>
</evidence>
<comment type="caution">
    <text evidence="2">The sequence shown here is derived from an EMBL/GenBank/DDBJ whole genome shotgun (WGS) entry which is preliminary data.</text>
</comment>
<evidence type="ECO:0008006" key="4">
    <source>
        <dbReference type="Google" id="ProtNLM"/>
    </source>
</evidence>
<organism evidence="2 3">
    <name type="scientific">Methylophilus aquaticus</name>
    <dbReference type="NCBI Taxonomy" id="1971610"/>
    <lineage>
        <taxon>Bacteria</taxon>
        <taxon>Pseudomonadati</taxon>
        <taxon>Pseudomonadota</taxon>
        <taxon>Betaproteobacteria</taxon>
        <taxon>Nitrosomonadales</taxon>
        <taxon>Methylophilaceae</taxon>
        <taxon>Methylophilus</taxon>
    </lineage>
</organism>
<dbReference type="EMBL" id="JAVCAP010000002">
    <property type="protein sequence ID" value="MDP8566728.1"/>
    <property type="molecule type" value="Genomic_DNA"/>
</dbReference>
<dbReference type="Proteomes" id="UP001225906">
    <property type="component" value="Unassembled WGS sequence"/>
</dbReference>
<evidence type="ECO:0000313" key="3">
    <source>
        <dbReference type="Proteomes" id="UP001225906"/>
    </source>
</evidence>
<accession>A0ABT9JQA2</accession>
<gene>
    <name evidence="2" type="ORF">Q9291_02585</name>
</gene>
<evidence type="ECO:0000256" key="1">
    <source>
        <dbReference type="SAM" id="SignalP"/>
    </source>
</evidence>
<name>A0ABT9JQA2_9PROT</name>
<dbReference type="PROSITE" id="PS51257">
    <property type="entry name" value="PROKAR_LIPOPROTEIN"/>
    <property type="match status" value="1"/>
</dbReference>
<feature type="chain" id="PRO_5046470468" description="Lipoprotein" evidence="1">
    <location>
        <begin position="18"/>
        <end position="231"/>
    </location>
</feature>
<keyword evidence="3" id="KW-1185">Reference proteome</keyword>
<proteinExistence type="predicted"/>
<keyword evidence="1" id="KW-0732">Signal</keyword>
<reference evidence="3" key="1">
    <citation type="journal article" date="2019" name="Int. J. Syst. Evol. Microbiol.">
        <title>The Global Catalogue of Microorganisms (GCM) 10K type strain sequencing project: providing services to taxonomists for standard genome sequencing and annotation.</title>
        <authorList>
            <consortium name="The Broad Institute Genomics Platform"/>
            <consortium name="The Broad Institute Genome Sequencing Center for Infectious Disease"/>
            <person name="Wu L."/>
            <person name="Ma J."/>
        </authorList>
    </citation>
    <scope>NUCLEOTIDE SEQUENCE [LARGE SCALE GENOMIC DNA]</scope>
    <source>
        <strain evidence="3">VKM B-3159</strain>
    </source>
</reference>